<dbReference type="Proteomes" id="UP001558101">
    <property type="component" value="Unassembled WGS sequence"/>
</dbReference>
<feature type="transmembrane region" description="Helical" evidence="1">
    <location>
        <begin position="7"/>
        <end position="24"/>
    </location>
</feature>
<comment type="caution">
    <text evidence="2">The sequence shown here is derived from an EMBL/GenBank/DDBJ whole genome shotgun (WGS) entry which is preliminary data.</text>
</comment>
<accession>A0ABV3UMC2</accession>
<proteinExistence type="predicted"/>
<evidence type="ECO:0000313" key="2">
    <source>
        <dbReference type="EMBL" id="MEX3174719.1"/>
    </source>
</evidence>
<evidence type="ECO:0000256" key="1">
    <source>
        <dbReference type="SAM" id="Phobius"/>
    </source>
</evidence>
<sequence>MKINKKLTAFVLVIVVIIIGYVVWQCTTQAHVLECRARIHSKFLEDMRETNSVFDVFLSMQGNGKGYWLISGTSSNSLSPKDWTDGIVYFTYKKEGGYFSIHMEKRDVRLMEMFDALTYDDLKLKIAKINTRNYALSLPHEMLLICTED</sequence>
<keyword evidence="1" id="KW-0472">Membrane</keyword>
<gene>
    <name evidence="2" type="ORF">AB4M04_21845</name>
</gene>
<protein>
    <recommendedName>
        <fullName evidence="4">Enterobacterial membrane protein (DUF943)</fullName>
    </recommendedName>
</protein>
<dbReference type="EMBL" id="JBFQXQ010000004">
    <property type="protein sequence ID" value="MEX3174719.1"/>
    <property type="molecule type" value="Genomic_DNA"/>
</dbReference>
<reference evidence="2 3" key="1">
    <citation type="submission" date="2024-07" db="EMBL/GenBank/DDBJ databases">
        <title>Genomes of novel Serratia strains from suburban soil.</title>
        <authorList>
            <person name="Markert E.X."/>
            <person name="Severe K."/>
            <person name="Severe L."/>
            <person name="Twing K.I."/>
            <person name="Ward L.M."/>
        </authorList>
    </citation>
    <scope>NUCLEOTIDE SEQUENCE [LARGE SCALE GENOMIC DNA]</scope>
    <source>
        <strain evidence="2 3">3C-UT</strain>
    </source>
</reference>
<evidence type="ECO:0000313" key="3">
    <source>
        <dbReference type="Proteomes" id="UP001558101"/>
    </source>
</evidence>
<keyword evidence="1" id="KW-1133">Transmembrane helix</keyword>
<keyword evidence="1" id="KW-0812">Transmembrane</keyword>
<organism evidence="2 3">
    <name type="scientific">Serratia quinivorans</name>
    <dbReference type="NCBI Taxonomy" id="137545"/>
    <lineage>
        <taxon>Bacteria</taxon>
        <taxon>Pseudomonadati</taxon>
        <taxon>Pseudomonadota</taxon>
        <taxon>Gammaproteobacteria</taxon>
        <taxon>Enterobacterales</taxon>
        <taxon>Yersiniaceae</taxon>
        <taxon>Serratia</taxon>
    </lineage>
</organism>
<evidence type="ECO:0008006" key="4">
    <source>
        <dbReference type="Google" id="ProtNLM"/>
    </source>
</evidence>
<keyword evidence="3" id="KW-1185">Reference proteome</keyword>
<name>A0ABV3UMC2_9GAMM</name>
<dbReference type="RefSeq" id="WP_368454359.1">
    <property type="nucleotide sequence ID" value="NZ_JBFQXQ010000004.1"/>
</dbReference>